<accession>A0ABD3FW82</accession>
<evidence type="ECO:0000256" key="1">
    <source>
        <dbReference type="SAM" id="MobiDB-lite"/>
    </source>
</evidence>
<gene>
    <name evidence="2" type="ORF">V7S43_005300</name>
</gene>
<dbReference type="Proteomes" id="UP001632037">
    <property type="component" value="Unassembled WGS sequence"/>
</dbReference>
<feature type="compositionally biased region" description="Polar residues" evidence="1">
    <location>
        <begin position="105"/>
        <end position="115"/>
    </location>
</feature>
<evidence type="ECO:0000313" key="2">
    <source>
        <dbReference type="EMBL" id="KAL3669926.1"/>
    </source>
</evidence>
<comment type="caution">
    <text evidence="2">The sequence shown here is derived from an EMBL/GenBank/DDBJ whole genome shotgun (WGS) entry which is preliminary data.</text>
</comment>
<sequence length="181" mass="20735">MVFRTVHDDAVNNVPHAAPPQVINAMCNLYQAAFGELFDDILHHVPSRDLNSRAQRVLRRDSSAYQQYVALVLNDAVVHTVLRGPPSEPREAQRQAHSCPRSRRQPYQSGRSDQPSIIPAATRTQIPMVNGAQVCIRYQVERDCTFPRCHHTHALHRLPPDVLQWVVNRHGPYKREHPQHE</sequence>
<organism evidence="2 3">
    <name type="scientific">Phytophthora oleae</name>
    <dbReference type="NCBI Taxonomy" id="2107226"/>
    <lineage>
        <taxon>Eukaryota</taxon>
        <taxon>Sar</taxon>
        <taxon>Stramenopiles</taxon>
        <taxon>Oomycota</taxon>
        <taxon>Peronosporomycetes</taxon>
        <taxon>Peronosporales</taxon>
        <taxon>Peronosporaceae</taxon>
        <taxon>Phytophthora</taxon>
    </lineage>
</organism>
<dbReference type="EMBL" id="JBIMZQ010000008">
    <property type="protein sequence ID" value="KAL3669926.1"/>
    <property type="molecule type" value="Genomic_DNA"/>
</dbReference>
<reference evidence="2 3" key="1">
    <citation type="submission" date="2024-09" db="EMBL/GenBank/DDBJ databases">
        <title>Genome sequencing and assembly of Phytophthora oleae, isolate VK10A, causative agent of rot of olive drupes.</title>
        <authorList>
            <person name="Conti Taguali S."/>
            <person name="Riolo M."/>
            <person name="La Spada F."/>
            <person name="Cacciola S.O."/>
            <person name="Dionisio G."/>
        </authorList>
    </citation>
    <scope>NUCLEOTIDE SEQUENCE [LARGE SCALE GENOMIC DNA]</scope>
    <source>
        <strain evidence="2 3">VK10A</strain>
    </source>
</reference>
<name>A0ABD3FW82_9STRA</name>
<feature type="region of interest" description="Disordered" evidence="1">
    <location>
        <begin position="83"/>
        <end position="120"/>
    </location>
</feature>
<evidence type="ECO:0008006" key="4">
    <source>
        <dbReference type="Google" id="ProtNLM"/>
    </source>
</evidence>
<protein>
    <recommendedName>
        <fullName evidence="4">C3H1-type domain-containing protein</fullName>
    </recommendedName>
</protein>
<dbReference type="AlphaFoldDB" id="A0ABD3FW82"/>
<evidence type="ECO:0000313" key="3">
    <source>
        <dbReference type="Proteomes" id="UP001632037"/>
    </source>
</evidence>
<keyword evidence="3" id="KW-1185">Reference proteome</keyword>
<proteinExistence type="predicted"/>